<dbReference type="AlphaFoldDB" id="A0A2G6KC81"/>
<dbReference type="Pfam" id="PF13607">
    <property type="entry name" value="Succ_CoA_lig"/>
    <property type="match status" value="1"/>
</dbReference>
<feature type="domain" description="N-acetyltransferase" evidence="4">
    <location>
        <begin position="30"/>
        <end position="185"/>
    </location>
</feature>
<dbReference type="Gene3D" id="3.40.630.30">
    <property type="match status" value="1"/>
</dbReference>
<dbReference type="SMART" id="SM00881">
    <property type="entry name" value="CoA_binding"/>
    <property type="match status" value="1"/>
</dbReference>
<comment type="caution">
    <text evidence="5">The sequence shown here is derived from an EMBL/GenBank/DDBJ whole genome shotgun (WGS) entry which is preliminary data.</text>
</comment>
<dbReference type="Pfam" id="PF13380">
    <property type="entry name" value="CoA_binding_2"/>
    <property type="match status" value="1"/>
</dbReference>
<dbReference type="InterPro" id="IPR003781">
    <property type="entry name" value="CoA-bd"/>
</dbReference>
<keyword evidence="2" id="KW-0547">Nucleotide-binding</keyword>
<dbReference type="InterPro" id="IPR036291">
    <property type="entry name" value="NAD(P)-bd_dom_sf"/>
</dbReference>
<dbReference type="PROSITE" id="PS51186">
    <property type="entry name" value="GNAT"/>
    <property type="match status" value="1"/>
</dbReference>
<dbReference type="GO" id="GO:0005524">
    <property type="term" value="F:ATP binding"/>
    <property type="evidence" value="ECO:0007669"/>
    <property type="project" value="UniProtKB-KW"/>
</dbReference>
<proteinExistence type="predicted"/>
<evidence type="ECO:0000256" key="3">
    <source>
        <dbReference type="ARBA" id="ARBA00022840"/>
    </source>
</evidence>
<keyword evidence="3" id="KW-0067">ATP-binding</keyword>
<protein>
    <recommendedName>
        <fullName evidence="4">N-acetyltransferase domain-containing protein</fullName>
    </recommendedName>
</protein>
<dbReference type="PANTHER" id="PTHR43334">
    <property type="entry name" value="ACETATE--COA LIGASE [ADP-FORMING]"/>
    <property type="match status" value="1"/>
</dbReference>
<dbReference type="Gene3D" id="3.40.50.720">
    <property type="entry name" value="NAD(P)-binding Rossmann-like Domain"/>
    <property type="match status" value="1"/>
</dbReference>
<dbReference type="InterPro" id="IPR032875">
    <property type="entry name" value="Succ_CoA_lig_flav_dom"/>
</dbReference>
<evidence type="ECO:0000256" key="2">
    <source>
        <dbReference type="ARBA" id="ARBA00022741"/>
    </source>
</evidence>
<name>A0A2G6KC81_9ACTN</name>
<dbReference type="InterPro" id="IPR016181">
    <property type="entry name" value="Acyl_CoA_acyltransferase"/>
</dbReference>
<gene>
    <name evidence="5" type="ORF">CSA55_02160</name>
</gene>
<dbReference type="InterPro" id="IPR016102">
    <property type="entry name" value="Succinyl-CoA_synth-like"/>
</dbReference>
<dbReference type="InterPro" id="IPR051538">
    <property type="entry name" value="Acyl-CoA_Synth/Transferase"/>
</dbReference>
<dbReference type="SUPFAM" id="SSF55729">
    <property type="entry name" value="Acyl-CoA N-acyltransferases (Nat)"/>
    <property type="match status" value="1"/>
</dbReference>
<evidence type="ECO:0000256" key="1">
    <source>
        <dbReference type="ARBA" id="ARBA00022598"/>
    </source>
</evidence>
<sequence length="562" mass="60996">MSANDGSEHTLADPAERWRSTVVLGDGSTALIRPIRPDDAPDLAAFHERQSYESNYRRYFSAKPTLTAAELKRFTEVDFIDRAAFVIEDHGEFIAWASYDRWTNRSDAEVAFQVDDNNQGRGIATLLLEHLAAVAHENDINRFTAQTLGDNRAMLAVFSKAGWPVQRRFESGVIDIDFPLDPTSEFIDSVERREQRADSRAIARLLLPSSIAVVGASDTPDSIGGAIWSNVTRIDSIPVYAVNPHHTTIGGQQTYARVSDIDGDVGLALIAVPPSQLDAVIDDCIDKRVRGAVVITVVDHGEVSVSEMVERARRNGLRIIGPGSMGIASTRDDVGIQAALAHVTLPSGRVAISMQSGTLGSSLLDLANRLQLGLSWFVSLGAKRDVSANDLLQFWEDDDATQVIALYTESLGNPRKFARIARRVSRHKPIVAVRTGAAMLGNATAVLFRQTGVIEVPTVAAMLDTARVFATQPPLEGRNIAVISNSRSPEVLARATLDAAGLVAVDPPRQLDWNGSIDDYDHAIRQALNDESIHGVLVIHAPPVAGARCLRANRCLVTMATR</sequence>
<dbReference type="SUPFAM" id="SSF52210">
    <property type="entry name" value="Succinyl-CoA synthetase domains"/>
    <property type="match status" value="2"/>
</dbReference>
<dbReference type="SUPFAM" id="SSF51735">
    <property type="entry name" value="NAD(P)-binding Rossmann-fold domains"/>
    <property type="match status" value="1"/>
</dbReference>
<reference evidence="5 6" key="1">
    <citation type="submission" date="2017-10" db="EMBL/GenBank/DDBJ databases">
        <title>Novel microbial diversity and functional potential in the marine mammal oral microbiome.</title>
        <authorList>
            <person name="Dudek N.K."/>
            <person name="Sun C.L."/>
            <person name="Burstein D."/>
            <person name="Kantor R.S."/>
            <person name="Aliaga Goltsman D.S."/>
            <person name="Bik E.M."/>
            <person name="Thomas B.C."/>
            <person name="Banfield J.F."/>
            <person name="Relman D.A."/>
        </authorList>
    </citation>
    <scope>NUCLEOTIDE SEQUENCE [LARGE SCALE GENOMIC DNA]</scope>
    <source>
        <strain evidence="5">DOLJORAL78_61_10</strain>
    </source>
</reference>
<dbReference type="Proteomes" id="UP000230914">
    <property type="component" value="Unassembled WGS sequence"/>
</dbReference>
<keyword evidence="1" id="KW-0436">Ligase</keyword>
<dbReference type="GO" id="GO:0016747">
    <property type="term" value="F:acyltransferase activity, transferring groups other than amino-acyl groups"/>
    <property type="evidence" value="ECO:0007669"/>
    <property type="project" value="InterPro"/>
</dbReference>
<dbReference type="InterPro" id="IPR000182">
    <property type="entry name" value="GNAT_dom"/>
</dbReference>
<organism evidence="5 6">
    <name type="scientific">Ilumatobacter coccineus</name>
    <dbReference type="NCBI Taxonomy" id="467094"/>
    <lineage>
        <taxon>Bacteria</taxon>
        <taxon>Bacillati</taxon>
        <taxon>Actinomycetota</taxon>
        <taxon>Acidimicrobiia</taxon>
        <taxon>Acidimicrobiales</taxon>
        <taxon>Ilumatobacteraceae</taxon>
        <taxon>Ilumatobacter</taxon>
    </lineage>
</organism>
<dbReference type="PANTHER" id="PTHR43334:SF1">
    <property type="entry name" value="3-HYDROXYPROPIONATE--COA LIGASE [ADP-FORMING]"/>
    <property type="match status" value="1"/>
</dbReference>
<evidence type="ECO:0000313" key="5">
    <source>
        <dbReference type="EMBL" id="PIE33245.1"/>
    </source>
</evidence>
<dbReference type="Pfam" id="PF13302">
    <property type="entry name" value="Acetyltransf_3"/>
    <property type="match status" value="1"/>
</dbReference>
<dbReference type="CDD" id="cd04301">
    <property type="entry name" value="NAT_SF"/>
    <property type="match status" value="1"/>
</dbReference>
<evidence type="ECO:0000313" key="6">
    <source>
        <dbReference type="Proteomes" id="UP000230914"/>
    </source>
</evidence>
<dbReference type="GO" id="GO:0016874">
    <property type="term" value="F:ligase activity"/>
    <property type="evidence" value="ECO:0007669"/>
    <property type="project" value="UniProtKB-KW"/>
</dbReference>
<dbReference type="EMBL" id="PDSL01000035">
    <property type="protein sequence ID" value="PIE33245.1"/>
    <property type="molecule type" value="Genomic_DNA"/>
</dbReference>
<dbReference type="Gene3D" id="3.40.50.261">
    <property type="entry name" value="Succinyl-CoA synthetase domains"/>
    <property type="match status" value="1"/>
</dbReference>
<accession>A0A2G6KC81</accession>
<evidence type="ECO:0000259" key="4">
    <source>
        <dbReference type="PROSITE" id="PS51186"/>
    </source>
</evidence>